<evidence type="ECO:0000256" key="2">
    <source>
        <dbReference type="SAM" id="Phobius"/>
    </source>
</evidence>
<protein>
    <submittedName>
        <fullName evidence="3">Uncharacterized protein</fullName>
    </submittedName>
</protein>
<keyword evidence="2" id="KW-0472">Membrane</keyword>
<dbReference type="EMBL" id="AP007255">
    <property type="protein sequence ID" value="BAE50293.1"/>
    <property type="molecule type" value="Genomic_DNA"/>
</dbReference>
<gene>
    <name evidence="3" type="ordered locus">amb1489</name>
</gene>
<feature type="region of interest" description="Disordered" evidence="1">
    <location>
        <begin position="1"/>
        <end position="20"/>
    </location>
</feature>
<sequence>MTMSDKPMRDQDLSRTLFSDTPDQAAAALARQALDRLDGQGPAWLDELTQAPPKAPPALVEAALAKARPSPPRRLWLWSGALAAAALAGLLVIRAEPPPVTVVEPVAPPSPAAPKGLVNAVQETVMPAKPITAAIATTPRIRETLAAHLAQPGEATRTALLGALRDSGVRLDLSPDVTALQVGVKPPLPPRLTVTWTARAASSSRREDDLHARGYRPDPFLLISID</sequence>
<keyword evidence="2" id="KW-0812">Transmembrane</keyword>
<dbReference type="Proteomes" id="UP000007058">
    <property type="component" value="Chromosome"/>
</dbReference>
<keyword evidence="4" id="KW-1185">Reference proteome</keyword>
<evidence type="ECO:0000313" key="3">
    <source>
        <dbReference type="EMBL" id="BAE50293.1"/>
    </source>
</evidence>
<name>Q2W782_PARM1</name>
<organism evidence="3 4">
    <name type="scientific">Paramagnetospirillum magneticum (strain ATCC 700264 / AMB-1)</name>
    <name type="common">Magnetospirillum magneticum</name>
    <dbReference type="NCBI Taxonomy" id="342108"/>
    <lineage>
        <taxon>Bacteria</taxon>
        <taxon>Pseudomonadati</taxon>
        <taxon>Pseudomonadota</taxon>
        <taxon>Alphaproteobacteria</taxon>
        <taxon>Rhodospirillales</taxon>
        <taxon>Magnetospirillaceae</taxon>
        <taxon>Paramagnetospirillum</taxon>
    </lineage>
</organism>
<evidence type="ECO:0000313" key="4">
    <source>
        <dbReference type="Proteomes" id="UP000007058"/>
    </source>
</evidence>
<evidence type="ECO:0000256" key="1">
    <source>
        <dbReference type="SAM" id="MobiDB-lite"/>
    </source>
</evidence>
<reference evidence="3 4" key="1">
    <citation type="journal article" date="2005" name="DNA Res.">
        <title>Complete genome sequence of the facultative anaerobic magnetotactic bacterium Magnetospirillum sp. strain AMB-1.</title>
        <authorList>
            <person name="Matsunaga T."/>
            <person name="Okamura Y."/>
            <person name="Fukuda Y."/>
            <person name="Wahyudi A.T."/>
            <person name="Murase Y."/>
            <person name="Takeyama H."/>
        </authorList>
    </citation>
    <scope>NUCLEOTIDE SEQUENCE [LARGE SCALE GENOMIC DNA]</scope>
    <source>
        <strain evidence="4">ATCC 700264 / AMB-1</strain>
    </source>
</reference>
<accession>Q2W782</accession>
<dbReference type="AlphaFoldDB" id="Q2W782"/>
<dbReference type="STRING" id="342108.amb1489"/>
<dbReference type="KEGG" id="mag:amb1489"/>
<feature type="transmembrane region" description="Helical" evidence="2">
    <location>
        <begin position="75"/>
        <end position="93"/>
    </location>
</feature>
<feature type="compositionally biased region" description="Basic and acidic residues" evidence="1">
    <location>
        <begin position="1"/>
        <end position="13"/>
    </location>
</feature>
<proteinExistence type="predicted"/>
<dbReference type="HOGENOM" id="CLU_1223511_0_0_5"/>
<keyword evidence="2" id="KW-1133">Transmembrane helix</keyword>